<protein>
    <submittedName>
        <fullName evidence="1">Uncharacterized protein</fullName>
    </submittedName>
</protein>
<evidence type="ECO:0000313" key="2">
    <source>
        <dbReference type="Proteomes" id="UP000321224"/>
    </source>
</evidence>
<name>A0A511HHE1_9BACT</name>
<dbReference type="EMBL" id="BJVY01000029">
    <property type="protein sequence ID" value="GEL72988.1"/>
    <property type="molecule type" value="Genomic_DNA"/>
</dbReference>
<comment type="caution">
    <text evidence="1">The sequence shown here is derived from an EMBL/GenBank/DDBJ whole genome shotgun (WGS) entry which is preliminary data.</text>
</comment>
<proteinExistence type="predicted"/>
<organism evidence="1 2">
    <name type="scientific">Myxococcus virescens</name>
    <dbReference type="NCBI Taxonomy" id="83456"/>
    <lineage>
        <taxon>Bacteria</taxon>
        <taxon>Pseudomonadati</taxon>
        <taxon>Myxococcota</taxon>
        <taxon>Myxococcia</taxon>
        <taxon>Myxococcales</taxon>
        <taxon>Cystobacterineae</taxon>
        <taxon>Myxococcaceae</taxon>
        <taxon>Myxococcus</taxon>
    </lineage>
</organism>
<reference evidence="1 2" key="1">
    <citation type="submission" date="2019-07" db="EMBL/GenBank/DDBJ databases">
        <title>Whole genome shotgun sequence of Myxococcus virescens NBRC 100334.</title>
        <authorList>
            <person name="Hosoyama A."/>
            <person name="Uohara A."/>
            <person name="Ohji S."/>
            <person name="Ichikawa N."/>
        </authorList>
    </citation>
    <scope>NUCLEOTIDE SEQUENCE [LARGE SCALE GENOMIC DNA]</scope>
    <source>
        <strain evidence="1 2">NBRC 100334</strain>
    </source>
</reference>
<dbReference type="AlphaFoldDB" id="A0A511HHE1"/>
<accession>A0A511HHE1</accession>
<dbReference type="Proteomes" id="UP000321224">
    <property type="component" value="Unassembled WGS sequence"/>
</dbReference>
<gene>
    <name evidence="1" type="ORF">MVI01_47720</name>
</gene>
<sequence length="133" mass="14953">MVYWGWVHALLGRCRTLFKDLPVPLVENTKVTVYVSELEVGREGGLICTFRFAFKDEVGNWATVAEDPVELVPSEYLHDPRIPSYLRAVPRAVTELMNARGCLWFTPAAALQSEATTEDALVAEIVARSEPMW</sequence>
<evidence type="ECO:0000313" key="1">
    <source>
        <dbReference type="EMBL" id="GEL72988.1"/>
    </source>
</evidence>